<comment type="caution">
    <text evidence="2">The sequence shown here is derived from an EMBL/GenBank/DDBJ whole genome shotgun (WGS) entry which is preliminary data.</text>
</comment>
<protein>
    <submittedName>
        <fullName evidence="2">Uncharacterized protein</fullName>
    </submittedName>
</protein>
<evidence type="ECO:0000313" key="3">
    <source>
        <dbReference type="Proteomes" id="UP001143307"/>
    </source>
</evidence>
<name>A0ABT3SRW3_9GAMM</name>
<accession>A0ABT3SRW3</accession>
<sequence>MAVNHKRIKELLGEREASADNSLRNKAMSRAMGAGTPRTLTPHEWEQWYAQHGIPESHIGGENESKRRWWQFWRPRVEQGS</sequence>
<dbReference type="RefSeq" id="WP_007227239.1">
    <property type="nucleotide sequence ID" value="NZ_SHNP01000001.1"/>
</dbReference>
<gene>
    <name evidence="2" type="ORF">EYC87_03255</name>
</gene>
<proteinExistence type="predicted"/>
<organism evidence="2 3">
    <name type="scientific">Candidatus Seongchinamella marina</name>
    <dbReference type="NCBI Taxonomy" id="2518990"/>
    <lineage>
        <taxon>Bacteria</taxon>
        <taxon>Pseudomonadati</taxon>
        <taxon>Pseudomonadota</taxon>
        <taxon>Gammaproteobacteria</taxon>
        <taxon>Cellvibrionales</taxon>
        <taxon>Halieaceae</taxon>
        <taxon>Seongchinamella</taxon>
    </lineage>
</organism>
<feature type="region of interest" description="Disordered" evidence="1">
    <location>
        <begin position="1"/>
        <end position="39"/>
    </location>
</feature>
<evidence type="ECO:0000313" key="2">
    <source>
        <dbReference type="EMBL" id="MCX2972604.1"/>
    </source>
</evidence>
<reference evidence="2" key="1">
    <citation type="submission" date="2019-02" db="EMBL/GenBank/DDBJ databases">
        <authorList>
            <person name="Li S.-H."/>
        </authorList>
    </citation>
    <scope>NUCLEOTIDE SEQUENCE</scope>
    <source>
        <strain evidence="2">IMCC8485</strain>
    </source>
</reference>
<keyword evidence="3" id="KW-1185">Reference proteome</keyword>
<evidence type="ECO:0000256" key="1">
    <source>
        <dbReference type="SAM" id="MobiDB-lite"/>
    </source>
</evidence>
<feature type="compositionally biased region" description="Basic and acidic residues" evidence="1">
    <location>
        <begin position="9"/>
        <end position="18"/>
    </location>
</feature>
<dbReference type="Proteomes" id="UP001143307">
    <property type="component" value="Unassembled WGS sequence"/>
</dbReference>
<dbReference type="EMBL" id="SHNP01000001">
    <property type="protein sequence ID" value="MCX2972604.1"/>
    <property type="molecule type" value="Genomic_DNA"/>
</dbReference>